<protein>
    <submittedName>
        <fullName evidence="1">Uncharacterized protein</fullName>
    </submittedName>
</protein>
<dbReference type="AlphaFoldDB" id="A0A8J5K0P6"/>
<accession>A0A8J5K0P6</accession>
<sequence>MWHLVNVVIKKKSSSALHHSPGEYAQDLVETWSAQPQSRNLSEHFQEAEDKSRIFSPRNLGTLPEFSVGDCVIPPCMQYVYLGAPVRITPAIPVRRVHPIVRDLMDRLQQRLTPLMWLKNNAVTFTHTSKKDLPLLQKQLALETIATFSSSVPAVHHLYTDGFPQADGSAGCTLFSPDVDPPAEGWVGCKLPNWSISTYSDLQGLLEAVDLLLQRRLNGVIVCDSQSALQALFSPKPLCLPLIQHMLSLIALAHDNSLVIHFWNSKQ</sequence>
<keyword evidence="2" id="KW-1185">Reference proteome</keyword>
<evidence type="ECO:0000313" key="1">
    <source>
        <dbReference type="EMBL" id="KAG7164413.1"/>
    </source>
</evidence>
<comment type="caution">
    <text evidence="1">The sequence shown here is derived from an EMBL/GenBank/DDBJ whole genome shotgun (WGS) entry which is preliminary data.</text>
</comment>
<organism evidence="1 2">
    <name type="scientific">Homarus americanus</name>
    <name type="common">American lobster</name>
    <dbReference type="NCBI Taxonomy" id="6706"/>
    <lineage>
        <taxon>Eukaryota</taxon>
        <taxon>Metazoa</taxon>
        <taxon>Ecdysozoa</taxon>
        <taxon>Arthropoda</taxon>
        <taxon>Crustacea</taxon>
        <taxon>Multicrustacea</taxon>
        <taxon>Malacostraca</taxon>
        <taxon>Eumalacostraca</taxon>
        <taxon>Eucarida</taxon>
        <taxon>Decapoda</taxon>
        <taxon>Pleocyemata</taxon>
        <taxon>Astacidea</taxon>
        <taxon>Nephropoidea</taxon>
        <taxon>Nephropidae</taxon>
        <taxon>Homarus</taxon>
    </lineage>
</organism>
<reference evidence="1" key="1">
    <citation type="journal article" date="2021" name="Sci. Adv.">
        <title>The American lobster genome reveals insights on longevity, neural, and immune adaptations.</title>
        <authorList>
            <person name="Polinski J.M."/>
            <person name="Zimin A.V."/>
            <person name="Clark K.F."/>
            <person name="Kohn A.B."/>
            <person name="Sadowski N."/>
            <person name="Timp W."/>
            <person name="Ptitsyn A."/>
            <person name="Khanna P."/>
            <person name="Romanova D.Y."/>
            <person name="Williams P."/>
            <person name="Greenwood S.J."/>
            <person name="Moroz L.L."/>
            <person name="Walt D.R."/>
            <person name="Bodnar A.G."/>
        </authorList>
    </citation>
    <scope>NUCLEOTIDE SEQUENCE</scope>
    <source>
        <strain evidence="1">GMGI-L3</strain>
    </source>
</reference>
<name>A0A8J5K0P6_HOMAM</name>
<evidence type="ECO:0000313" key="2">
    <source>
        <dbReference type="Proteomes" id="UP000747542"/>
    </source>
</evidence>
<dbReference type="Proteomes" id="UP000747542">
    <property type="component" value="Unassembled WGS sequence"/>
</dbReference>
<dbReference type="EMBL" id="JAHLQT010025476">
    <property type="protein sequence ID" value="KAG7164413.1"/>
    <property type="molecule type" value="Genomic_DNA"/>
</dbReference>
<proteinExistence type="predicted"/>
<gene>
    <name evidence="1" type="ORF">Hamer_G003612</name>
</gene>